<evidence type="ECO:0008006" key="3">
    <source>
        <dbReference type="Google" id="ProtNLM"/>
    </source>
</evidence>
<protein>
    <recommendedName>
        <fullName evidence="3">Alpha/beta hydrolase</fullName>
    </recommendedName>
</protein>
<dbReference type="EMBL" id="BOPC01000186">
    <property type="protein sequence ID" value="GIJ30844.1"/>
    <property type="molecule type" value="Genomic_DNA"/>
</dbReference>
<name>A0ABQ4JJS4_9ACTN</name>
<dbReference type="Proteomes" id="UP000653076">
    <property type="component" value="Unassembled WGS sequence"/>
</dbReference>
<comment type="caution">
    <text evidence="1">The sequence shown here is derived from an EMBL/GenBank/DDBJ whole genome shotgun (WGS) entry which is preliminary data.</text>
</comment>
<evidence type="ECO:0000313" key="1">
    <source>
        <dbReference type="EMBL" id="GIJ30844.1"/>
    </source>
</evidence>
<accession>A0ABQ4JJS4</accession>
<sequence length="77" mass="8325">MATTTFSHETTSIRHPTLINEPGSHLLLRLVEGLDETLRSAPDGLVVALHGGWLRRGWHRLSGAAEVTGLDFPMGPA</sequence>
<proteinExistence type="predicted"/>
<organism evidence="1 2">
    <name type="scientific">Micromonospora qiuiae</name>
    <dbReference type="NCBI Taxonomy" id="502268"/>
    <lineage>
        <taxon>Bacteria</taxon>
        <taxon>Bacillati</taxon>
        <taxon>Actinomycetota</taxon>
        <taxon>Actinomycetes</taxon>
        <taxon>Micromonosporales</taxon>
        <taxon>Micromonosporaceae</taxon>
        <taxon>Micromonospora</taxon>
    </lineage>
</organism>
<reference evidence="1 2" key="1">
    <citation type="submission" date="2021-01" db="EMBL/GenBank/DDBJ databases">
        <title>Whole genome shotgun sequence of Verrucosispora qiuiae NBRC 106684.</title>
        <authorList>
            <person name="Komaki H."/>
            <person name="Tamura T."/>
        </authorList>
    </citation>
    <scope>NUCLEOTIDE SEQUENCE [LARGE SCALE GENOMIC DNA]</scope>
    <source>
        <strain evidence="1 2">NBRC 106684</strain>
    </source>
</reference>
<evidence type="ECO:0000313" key="2">
    <source>
        <dbReference type="Proteomes" id="UP000653076"/>
    </source>
</evidence>
<keyword evidence="2" id="KW-1185">Reference proteome</keyword>
<gene>
    <name evidence="1" type="ORF">Vqi01_60060</name>
</gene>
<dbReference type="RefSeq" id="WP_204038554.1">
    <property type="nucleotide sequence ID" value="NZ_BOPC01000186.1"/>
</dbReference>